<comment type="caution">
    <text evidence="2">The sequence shown here is derived from an EMBL/GenBank/DDBJ whole genome shotgun (WGS) entry which is preliminary data.</text>
</comment>
<gene>
    <name evidence="2" type="ORF">PYX00_003687</name>
</gene>
<accession>A0AAW2I197</accession>
<reference evidence="2" key="1">
    <citation type="journal article" date="2024" name="Gigascience">
        <title>Chromosome-level genome of the poultry shaft louse Menopon gallinae provides insight into the host-switching and adaptive evolution of parasitic lice.</title>
        <authorList>
            <person name="Xu Y."/>
            <person name="Ma L."/>
            <person name="Liu S."/>
            <person name="Liang Y."/>
            <person name="Liu Q."/>
            <person name="He Z."/>
            <person name="Tian L."/>
            <person name="Duan Y."/>
            <person name="Cai W."/>
            <person name="Li H."/>
            <person name="Song F."/>
        </authorList>
    </citation>
    <scope>NUCLEOTIDE SEQUENCE</scope>
    <source>
        <strain evidence="2">Cailab_2023a</strain>
    </source>
</reference>
<keyword evidence="1" id="KW-0732">Signal</keyword>
<organism evidence="2">
    <name type="scientific">Menopon gallinae</name>
    <name type="common">poultry shaft louse</name>
    <dbReference type="NCBI Taxonomy" id="328185"/>
    <lineage>
        <taxon>Eukaryota</taxon>
        <taxon>Metazoa</taxon>
        <taxon>Ecdysozoa</taxon>
        <taxon>Arthropoda</taxon>
        <taxon>Hexapoda</taxon>
        <taxon>Insecta</taxon>
        <taxon>Pterygota</taxon>
        <taxon>Neoptera</taxon>
        <taxon>Paraneoptera</taxon>
        <taxon>Psocodea</taxon>
        <taxon>Troctomorpha</taxon>
        <taxon>Phthiraptera</taxon>
        <taxon>Amblycera</taxon>
        <taxon>Menoponidae</taxon>
        <taxon>Menopon</taxon>
    </lineage>
</organism>
<dbReference type="EMBL" id="JARGDH010000002">
    <property type="protein sequence ID" value="KAL0276000.1"/>
    <property type="molecule type" value="Genomic_DNA"/>
</dbReference>
<protein>
    <recommendedName>
        <fullName evidence="3">Myosuppressin</fullName>
    </recommendedName>
</protein>
<proteinExistence type="predicted"/>
<evidence type="ECO:0008006" key="3">
    <source>
        <dbReference type="Google" id="ProtNLM"/>
    </source>
</evidence>
<feature type="chain" id="PRO_5043587515" description="Myosuppressin" evidence="1">
    <location>
        <begin position="26"/>
        <end position="103"/>
    </location>
</feature>
<evidence type="ECO:0000256" key="1">
    <source>
        <dbReference type="SAM" id="SignalP"/>
    </source>
</evidence>
<dbReference type="AlphaFoldDB" id="A0AAW2I197"/>
<feature type="signal peptide" evidence="1">
    <location>
        <begin position="1"/>
        <end position="25"/>
    </location>
</feature>
<sequence>MKYLCAIVTAILAILLGFTSKKAMSQPVSCSYGSPDNRKLCAALASLYALPNSVEAYPNPVRPNFEYLPPEYKGRINEFLENNLPGTKRQDVDHVFLRFGRRR</sequence>
<evidence type="ECO:0000313" key="2">
    <source>
        <dbReference type="EMBL" id="KAL0276000.1"/>
    </source>
</evidence>
<name>A0AAW2I197_9NEOP</name>